<feature type="compositionally biased region" description="Basic and acidic residues" evidence="1">
    <location>
        <begin position="334"/>
        <end position="345"/>
    </location>
</feature>
<feature type="region of interest" description="Disordered" evidence="1">
    <location>
        <begin position="251"/>
        <end position="479"/>
    </location>
</feature>
<feature type="compositionally biased region" description="Basic and acidic residues" evidence="1">
    <location>
        <begin position="384"/>
        <end position="409"/>
    </location>
</feature>
<dbReference type="GO" id="GO:0003743">
    <property type="term" value="F:translation initiation factor activity"/>
    <property type="evidence" value="ECO:0007669"/>
    <property type="project" value="InterPro"/>
</dbReference>
<protein>
    <submittedName>
        <fullName evidence="2">Uncharacterized protein</fullName>
    </submittedName>
</protein>
<proteinExistence type="predicted"/>
<feature type="region of interest" description="Disordered" evidence="1">
    <location>
        <begin position="1"/>
        <end position="176"/>
    </location>
</feature>
<reference evidence="2" key="2">
    <citation type="submission" date="2023-06" db="EMBL/GenBank/DDBJ databases">
        <authorList>
            <person name="Ma L."/>
            <person name="Liu K.-W."/>
            <person name="Li Z."/>
            <person name="Hsiao Y.-Y."/>
            <person name="Qi Y."/>
            <person name="Fu T."/>
            <person name="Tang G."/>
            <person name="Zhang D."/>
            <person name="Sun W.-H."/>
            <person name="Liu D.-K."/>
            <person name="Li Y."/>
            <person name="Chen G.-Z."/>
            <person name="Liu X.-D."/>
            <person name="Liao X.-Y."/>
            <person name="Jiang Y.-T."/>
            <person name="Yu X."/>
            <person name="Hao Y."/>
            <person name="Huang J."/>
            <person name="Zhao X.-W."/>
            <person name="Ke S."/>
            <person name="Chen Y.-Y."/>
            <person name="Wu W.-L."/>
            <person name="Hsu J.-L."/>
            <person name="Lin Y.-F."/>
            <person name="Huang M.-D."/>
            <person name="Li C.-Y."/>
            <person name="Huang L."/>
            <person name="Wang Z.-W."/>
            <person name="Zhao X."/>
            <person name="Zhong W.-Y."/>
            <person name="Peng D.-H."/>
            <person name="Ahmad S."/>
            <person name="Lan S."/>
            <person name="Zhang J.-S."/>
            <person name="Tsai W.-C."/>
            <person name="Van De Peer Y."/>
            <person name="Liu Z.-J."/>
        </authorList>
    </citation>
    <scope>NUCLEOTIDE SEQUENCE</scope>
    <source>
        <strain evidence="2">CP</strain>
        <tissue evidence="2">Leaves</tissue>
    </source>
</reference>
<dbReference type="Proteomes" id="UP001180020">
    <property type="component" value="Unassembled WGS sequence"/>
</dbReference>
<gene>
    <name evidence="2" type="ORF">QJS10_CPA01g01052</name>
</gene>
<feature type="compositionally biased region" description="Basic and acidic residues" evidence="1">
    <location>
        <begin position="353"/>
        <end position="376"/>
    </location>
</feature>
<feature type="compositionally biased region" description="Polar residues" evidence="1">
    <location>
        <begin position="142"/>
        <end position="163"/>
    </location>
</feature>
<dbReference type="AlphaFoldDB" id="A0AAV9FM43"/>
<dbReference type="PANTHER" id="PTHR32091:SF4">
    <property type="entry name" value="OS07G0546100 PROTEIN"/>
    <property type="match status" value="1"/>
</dbReference>
<dbReference type="GO" id="GO:0003729">
    <property type="term" value="F:mRNA binding"/>
    <property type="evidence" value="ECO:0007669"/>
    <property type="project" value="TreeGrafter"/>
</dbReference>
<sequence>MSKKKSTMTLKDFHGGSIPSDLPLPSAPGAAARPSDRSAFDRPIASPAWGSPISGGGVSSRSDNLHRPRPGSSGAGSRVGGGGIFEERPSLLSHPVQIGRNFDEDERKPFDASSAPRRHITDPDDVLRGPPTLPARPESAPKLSSSSVARSTPFSTATAQSPSIGPAKLPGASAGTAAPNVWAARKEAAIGNIDLTVPAASPAGWSGPGAVSRFAQASAVEKCLQGCGRLPGSLCINCLPDPGHIEAVVELHGSTNPPKPGSSGGVDGERRGVERPKLNLKPRSQPVEQPDGSLERERKTLFGGARPRELVLKDRGIDSVALENLDLGPPTNRVKHEVPRTDVKQEAVAPTNRHAEAPMEPKTGRDPERRDHRSDAPRNSSWRNDNRRHNEKPQEQRQQEPENWRKPVDPPKSPPSEAEGPRFKKASSALELAQAFSRSVSEAKADGHPTSHKGQVPFSRLTDSREFRSGPNQRQINGY</sequence>
<dbReference type="PANTHER" id="PTHR32091">
    <property type="entry name" value="EUKARYOTIC TRANSLATION INITIATION FACTOR 4B"/>
    <property type="match status" value="1"/>
</dbReference>
<feature type="compositionally biased region" description="Basic and acidic residues" evidence="1">
    <location>
        <begin position="293"/>
        <end position="317"/>
    </location>
</feature>
<reference evidence="2" key="1">
    <citation type="journal article" date="2023" name="Nat. Commun.">
        <title>Diploid and tetraploid genomes of Acorus and the evolution of monocots.</title>
        <authorList>
            <person name="Ma L."/>
            <person name="Liu K.W."/>
            <person name="Li Z."/>
            <person name="Hsiao Y.Y."/>
            <person name="Qi Y."/>
            <person name="Fu T."/>
            <person name="Tang G.D."/>
            <person name="Zhang D."/>
            <person name="Sun W.H."/>
            <person name="Liu D.K."/>
            <person name="Li Y."/>
            <person name="Chen G.Z."/>
            <person name="Liu X.D."/>
            <person name="Liao X.Y."/>
            <person name="Jiang Y.T."/>
            <person name="Yu X."/>
            <person name="Hao Y."/>
            <person name="Huang J."/>
            <person name="Zhao X.W."/>
            <person name="Ke S."/>
            <person name="Chen Y.Y."/>
            <person name="Wu W.L."/>
            <person name="Hsu J.L."/>
            <person name="Lin Y.F."/>
            <person name="Huang M.D."/>
            <person name="Li C.Y."/>
            <person name="Huang L."/>
            <person name="Wang Z.W."/>
            <person name="Zhao X."/>
            <person name="Zhong W.Y."/>
            <person name="Peng D.H."/>
            <person name="Ahmad S."/>
            <person name="Lan S."/>
            <person name="Zhang J.S."/>
            <person name="Tsai W.C."/>
            <person name="Van de Peer Y."/>
            <person name="Liu Z.J."/>
        </authorList>
    </citation>
    <scope>NUCLEOTIDE SEQUENCE</scope>
    <source>
        <strain evidence="2">CP</strain>
    </source>
</reference>
<dbReference type="InterPro" id="IPR010433">
    <property type="entry name" value="EIF-4B_pln"/>
</dbReference>
<feature type="compositionally biased region" description="Polar residues" evidence="1">
    <location>
        <begin position="470"/>
        <end position="479"/>
    </location>
</feature>
<evidence type="ECO:0000313" key="2">
    <source>
        <dbReference type="EMBL" id="KAK1326651.1"/>
    </source>
</evidence>
<organism evidence="2 3">
    <name type="scientific">Acorus calamus</name>
    <name type="common">Sweet flag</name>
    <dbReference type="NCBI Taxonomy" id="4465"/>
    <lineage>
        <taxon>Eukaryota</taxon>
        <taxon>Viridiplantae</taxon>
        <taxon>Streptophyta</taxon>
        <taxon>Embryophyta</taxon>
        <taxon>Tracheophyta</taxon>
        <taxon>Spermatophyta</taxon>
        <taxon>Magnoliopsida</taxon>
        <taxon>Liliopsida</taxon>
        <taxon>Acoraceae</taxon>
        <taxon>Acorus</taxon>
    </lineage>
</organism>
<evidence type="ECO:0000313" key="3">
    <source>
        <dbReference type="Proteomes" id="UP001180020"/>
    </source>
</evidence>
<evidence type="ECO:0000256" key="1">
    <source>
        <dbReference type="SAM" id="MobiDB-lite"/>
    </source>
</evidence>
<feature type="compositionally biased region" description="Basic and acidic residues" evidence="1">
    <location>
        <begin position="267"/>
        <end position="277"/>
    </location>
</feature>
<dbReference type="EMBL" id="JAUJYO010000001">
    <property type="protein sequence ID" value="KAK1326651.1"/>
    <property type="molecule type" value="Genomic_DNA"/>
</dbReference>
<feature type="compositionally biased region" description="Basic and acidic residues" evidence="1">
    <location>
        <begin position="101"/>
        <end position="110"/>
    </location>
</feature>
<keyword evidence="3" id="KW-1185">Reference proteome</keyword>
<name>A0AAV9FM43_ACOCL</name>
<comment type="caution">
    <text evidence="2">The sequence shown here is derived from an EMBL/GenBank/DDBJ whole genome shotgun (WGS) entry which is preliminary data.</text>
</comment>
<accession>A0AAV9FM43</accession>
<feature type="compositionally biased region" description="Gly residues" evidence="1">
    <location>
        <begin position="73"/>
        <end position="84"/>
    </location>
</feature>